<dbReference type="PROSITE" id="PS00455">
    <property type="entry name" value="AMP_BINDING"/>
    <property type="match status" value="1"/>
</dbReference>
<dbReference type="GO" id="GO:0044539">
    <property type="term" value="P:long-chain fatty acid import into cell"/>
    <property type="evidence" value="ECO:0007669"/>
    <property type="project" value="TreeGrafter"/>
</dbReference>
<organism evidence="7 8">
    <name type="scientific">Speluncibacter jeojiensis</name>
    <dbReference type="NCBI Taxonomy" id="2710754"/>
    <lineage>
        <taxon>Bacteria</taxon>
        <taxon>Bacillati</taxon>
        <taxon>Actinomycetota</taxon>
        <taxon>Actinomycetes</taxon>
        <taxon>Mycobacteriales</taxon>
        <taxon>Speluncibacteraceae</taxon>
        <taxon>Speluncibacter</taxon>
    </lineage>
</organism>
<evidence type="ECO:0000259" key="6">
    <source>
        <dbReference type="Pfam" id="PF13193"/>
    </source>
</evidence>
<keyword evidence="2" id="KW-0436">Ligase</keyword>
<evidence type="ECO:0000256" key="1">
    <source>
        <dbReference type="ARBA" id="ARBA00006432"/>
    </source>
</evidence>
<keyword evidence="3" id="KW-0547">Nucleotide-binding</keyword>
<dbReference type="Gene3D" id="3.40.50.12780">
    <property type="entry name" value="N-terminal domain of ligase-like"/>
    <property type="match status" value="1"/>
</dbReference>
<dbReference type="PANTHER" id="PTHR43107">
    <property type="entry name" value="LONG-CHAIN FATTY ACID TRANSPORT PROTEIN"/>
    <property type="match status" value="1"/>
</dbReference>
<name>A0A9X4M0N4_9ACTN</name>
<comment type="similarity">
    <text evidence="1">Belongs to the ATP-dependent AMP-binding enzyme family.</text>
</comment>
<feature type="domain" description="AMP-binding enzyme C-terminal" evidence="6">
    <location>
        <begin position="440"/>
        <end position="516"/>
    </location>
</feature>
<dbReference type="GO" id="GO:0005324">
    <property type="term" value="F:long-chain fatty acid transmembrane transporter activity"/>
    <property type="evidence" value="ECO:0007669"/>
    <property type="project" value="TreeGrafter"/>
</dbReference>
<dbReference type="InterPro" id="IPR045851">
    <property type="entry name" value="AMP-bd_C_sf"/>
</dbReference>
<dbReference type="InterPro" id="IPR025110">
    <property type="entry name" value="AMP-bd_C"/>
</dbReference>
<dbReference type="Proteomes" id="UP001152755">
    <property type="component" value="Unassembled WGS sequence"/>
</dbReference>
<evidence type="ECO:0000259" key="5">
    <source>
        <dbReference type="Pfam" id="PF00501"/>
    </source>
</evidence>
<dbReference type="GO" id="GO:0004467">
    <property type="term" value="F:long-chain fatty acid-CoA ligase activity"/>
    <property type="evidence" value="ECO:0007669"/>
    <property type="project" value="TreeGrafter"/>
</dbReference>
<reference evidence="7" key="1">
    <citation type="submission" date="2022-08" db="EMBL/GenBank/DDBJ databases">
        <title>Genome analysis of Corynebacteriales strain.</title>
        <authorList>
            <person name="Lee S.D."/>
        </authorList>
    </citation>
    <scope>NUCLEOTIDE SEQUENCE</scope>
    <source>
        <strain evidence="7">D3-21</strain>
    </source>
</reference>
<evidence type="ECO:0000256" key="4">
    <source>
        <dbReference type="ARBA" id="ARBA00022840"/>
    </source>
</evidence>
<feature type="domain" description="AMP-dependent synthetase/ligase" evidence="5">
    <location>
        <begin position="34"/>
        <end position="389"/>
    </location>
</feature>
<dbReference type="SUPFAM" id="SSF56801">
    <property type="entry name" value="Acetyl-CoA synthetase-like"/>
    <property type="match status" value="1"/>
</dbReference>
<dbReference type="AlphaFoldDB" id="A0A9X4M0N4"/>
<dbReference type="Gene3D" id="3.30.300.30">
    <property type="match status" value="1"/>
</dbReference>
<dbReference type="InterPro" id="IPR020845">
    <property type="entry name" value="AMP-binding_CS"/>
</dbReference>
<proteinExistence type="inferred from homology"/>
<dbReference type="EMBL" id="JANRHA010000006">
    <property type="protein sequence ID" value="MDG3015026.1"/>
    <property type="molecule type" value="Genomic_DNA"/>
</dbReference>
<dbReference type="Pfam" id="PF13193">
    <property type="entry name" value="AMP-binding_C"/>
    <property type="match status" value="1"/>
</dbReference>
<evidence type="ECO:0000256" key="2">
    <source>
        <dbReference type="ARBA" id="ARBA00022598"/>
    </source>
</evidence>
<evidence type="ECO:0000313" key="8">
    <source>
        <dbReference type="Proteomes" id="UP001152755"/>
    </source>
</evidence>
<evidence type="ECO:0000313" key="7">
    <source>
        <dbReference type="EMBL" id="MDG3015026.1"/>
    </source>
</evidence>
<comment type="caution">
    <text evidence="7">The sequence shown here is derived from an EMBL/GenBank/DDBJ whole genome shotgun (WGS) entry which is preliminary data.</text>
</comment>
<gene>
    <name evidence="7" type="ORF">NVS88_10725</name>
</gene>
<sequence>MTATTSRDGAVVQTREAMAAETFTGVLLRRAEDDHPGLLFEDRAWSWREVIAECVARAHVLCGLRRDDAPLHVGVLLENVPEYLFLIGGAAFAGATLVGLNSTRRGDELAGDARRADCDLILTDRAGLRLLEDVDTGVAADRVLRVDDAQWSARVGAHRGAARPAVPAADDPASLLLLLFTSGSTGAPKAVRCTSGRLAMLAAANTCGFTPDDVTYNAMPLFHGNAIMACWAPSVYAGATHAMRRRFSASGFVPDIRRVGATFVNYVGRSLAYILSVPESAEERNTALRTVFGTEAAARDRDEFARRFGVRPIESYGSSEGAIVIHLTEDAPPTSLGLAPAFIDARVWDANGAECPPARFAADGRLLNPEEAIGEIVNATGAALFEGYYGDDEAGAQRIEGAAYRSGDLGYRDERGYFYFAGRSGDRLRVDGENFSAAPIERILARFPGVLLVAVFPVPDPRTGDQVMAVVQMQDGTRFDPGAFGEFLTAQPDLGTKWAPRFVRVVDAIPVTGTRKIDKPALRRAGWQEGRVLLREARQPGYAPLTEGARRALLAEFDRYGRSPTA</sequence>
<dbReference type="InterPro" id="IPR042099">
    <property type="entry name" value="ANL_N_sf"/>
</dbReference>
<accession>A0A9X4M0N4</accession>
<keyword evidence="4" id="KW-0067">ATP-binding</keyword>
<evidence type="ECO:0000256" key="3">
    <source>
        <dbReference type="ARBA" id="ARBA00022741"/>
    </source>
</evidence>
<dbReference type="GO" id="GO:0005524">
    <property type="term" value="F:ATP binding"/>
    <property type="evidence" value="ECO:0007669"/>
    <property type="project" value="UniProtKB-KW"/>
</dbReference>
<dbReference type="InterPro" id="IPR000873">
    <property type="entry name" value="AMP-dep_synth/lig_dom"/>
</dbReference>
<keyword evidence="8" id="KW-1185">Reference proteome</keyword>
<protein>
    <submittedName>
        <fullName evidence="7">AMP-binding protein</fullName>
    </submittedName>
</protein>
<dbReference type="GO" id="GO:0005886">
    <property type="term" value="C:plasma membrane"/>
    <property type="evidence" value="ECO:0007669"/>
    <property type="project" value="TreeGrafter"/>
</dbReference>
<dbReference type="Pfam" id="PF00501">
    <property type="entry name" value="AMP-binding"/>
    <property type="match status" value="1"/>
</dbReference>
<dbReference type="PANTHER" id="PTHR43107:SF15">
    <property type="entry name" value="FATTY ACID TRANSPORT PROTEIN 3, ISOFORM A"/>
    <property type="match status" value="1"/>
</dbReference>